<evidence type="ECO:0000256" key="2">
    <source>
        <dbReference type="ARBA" id="ARBA00022917"/>
    </source>
</evidence>
<gene>
    <name evidence="4" type="ORF">S06H3_30355</name>
</gene>
<dbReference type="GO" id="GO:0006412">
    <property type="term" value="P:translation"/>
    <property type="evidence" value="ECO:0007669"/>
    <property type="project" value="UniProtKB-KW"/>
</dbReference>
<dbReference type="GO" id="GO:0005525">
    <property type="term" value="F:GTP binding"/>
    <property type="evidence" value="ECO:0007669"/>
    <property type="project" value="UniProtKB-KW"/>
</dbReference>
<keyword evidence="2" id="KW-0648">Protein biosynthesis</keyword>
<evidence type="ECO:0000256" key="3">
    <source>
        <dbReference type="ARBA" id="ARBA00023134"/>
    </source>
</evidence>
<accession>X1NDG3</accession>
<dbReference type="SUPFAM" id="SSF50447">
    <property type="entry name" value="Translation proteins"/>
    <property type="match status" value="1"/>
</dbReference>
<comment type="caution">
    <text evidence="4">The sequence shown here is derived from an EMBL/GenBank/DDBJ whole genome shotgun (WGS) entry which is preliminary data.</text>
</comment>
<reference evidence="4" key="1">
    <citation type="journal article" date="2014" name="Front. Microbiol.">
        <title>High frequency of phylogenetically diverse reductive dehalogenase-homologous genes in deep subseafloor sedimentary metagenomes.</title>
        <authorList>
            <person name="Kawai M."/>
            <person name="Futagami T."/>
            <person name="Toyoda A."/>
            <person name="Takaki Y."/>
            <person name="Nishi S."/>
            <person name="Hori S."/>
            <person name="Arai W."/>
            <person name="Tsubouchi T."/>
            <person name="Morono Y."/>
            <person name="Uchiyama I."/>
            <person name="Ito T."/>
            <person name="Fujiyama A."/>
            <person name="Inagaki F."/>
            <person name="Takami H."/>
        </authorList>
    </citation>
    <scope>NUCLEOTIDE SEQUENCE</scope>
    <source>
        <strain evidence="4">Expedition CK06-06</strain>
    </source>
</reference>
<feature type="non-terminal residue" evidence="4">
    <location>
        <position position="96"/>
    </location>
</feature>
<dbReference type="PANTHER" id="PTHR43261:SF1">
    <property type="entry name" value="RIBOSOME-RELEASING FACTOR 2, MITOCHONDRIAL"/>
    <property type="match status" value="1"/>
</dbReference>
<dbReference type="AlphaFoldDB" id="X1NDG3"/>
<dbReference type="Gene3D" id="2.40.30.10">
    <property type="entry name" value="Translation factors"/>
    <property type="match status" value="1"/>
</dbReference>
<dbReference type="InterPro" id="IPR009000">
    <property type="entry name" value="Transl_B-barrel_sf"/>
</dbReference>
<organism evidence="4">
    <name type="scientific">marine sediment metagenome</name>
    <dbReference type="NCBI Taxonomy" id="412755"/>
    <lineage>
        <taxon>unclassified sequences</taxon>
        <taxon>metagenomes</taxon>
        <taxon>ecological metagenomes</taxon>
    </lineage>
</organism>
<sequence length="96" mass="10739">MDYINSLLPSALDIPPIKAKDLDKDSEIEIKPSPDGSVLAYVFKTMADPYIGKLSIFRIFSGIININGNYYLSSPEKTYKFTNLFKLQGKSQSNIS</sequence>
<dbReference type="EMBL" id="BARV01017868">
    <property type="protein sequence ID" value="GAI28241.1"/>
    <property type="molecule type" value="Genomic_DNA"/>
</dbReference>
<dbReference type="PANTHER" id="PTHR43261">
    <property type="entry name" value="TRANSLATION ELONGATION FACTOR G-RELATED"/>
    <property type="match status" value="1"/>
</dbReference>
<protein>
    <submittedName>
        <fullName evidence="4">Uncharacterized protein</fullName>
    </submittedName>
</protein>
<dbReference type="GO" id="GO:0032790">
    <property type="term" value="P:ribosome disassembly"/>
    <property type="evidence" value="ECO:0007669"/>
    <property type="project" value="TreeGrafter"/>
</dbReference>
<evidence type="ECO:0000256" key="1">
    <source>
        <dbReference type="ARBA" id="ARBA00022741"/>
    </source>
</evidence>
<keyword evidence="1" id="KW-0547">Nucleotide-binding</keyword>
<proteinExistence type="predicted"/>
<evidence type="ECO:0000313" key="4">
    <source>
        <dbReference type="EMBL" id="GAI28241.1"/>
    </source>
</evidence>
<name>X1NDG3_9ZZZZ</name>
<keyword evidence="3" id="KW-0342">GTP-binding</keyword>